<name>A0A2X3Y1P2_9STRE</name>
<keyword evidence="2" id="KW-1185">Reference proteome</keyword>
<dbReference type="Pfam" id="PF08757">
    <property type="entry name" value="CotH"/>
    <property type="match status" value="1"/>
</dbReference>
<dbReference type="SUPFAM" id="SSF49265">
    <property type="entry name" value="Fibronectin type III"/>
    <property type="match status" value="1"/>
</dbReference>
<gene>
    <name evidence="1" type="primary">cotH</name>
    <name evidence="1" type="ORF">NCTC12278_01277</name>
</gene>
<evidence type="ECO:0000313" key="2">
    <source>
        <dbReference type="Proteomes" id="UP000249495"/>
    </source>
</evidence>
<dbReference type="CDD" id="cd00063">
    <property type="entry name" value="FN3"/>
    <property type="match status" value="1"/>
</dbReference>
<dbReference type="InterPro" id="IPR036116">
    <property type="entry name" value="FN3_sf"/>
</dbReference>
<dbReference type="Proteomes" id="UP000249495">
    <property type="component" value="Chromosome 1"/>
</dbReference>
<dbReference type="OrthoDB" id="3235126at2"/>
<dbReference type="AlphaFoldDB" id="A0A2X3Y1P2"/>
<organism evidence="1 2">
    <name type="scientific">Streptococcus ferus</name>
    <dbReference type="NCBI Taxonomy" id="1345"/>
    <lineage>
        <taxon>Bacteria</taxon>
        <taxon>Bacillati</taxon>
        <taxon>Bacillota</taxon>
        <taxon>Bacilli</taxon>
        <taxon>Lactobacillales</taxon>
        <taxon>Streptococcaceae</taxon>
        <taxon>Streptococcus</taxon>
    </lineage>
</organism>
<dbReference type="InterPro" id="IPR014867">
    <property type="entry name" value="Spore_coat_CotH_CotH2/3/7"/>
</dbReference>
<dbReference type="InterPro" id="IPR003961">
    <property type="entry name" value="FN3_dom"/>
</dbReference>
<evidence type="ECO:0000313" key="1">
    <source>
        <dbReference type="EMBL" id="SQF40702.1"/>
    </source>
</evidence>
<dbReference type="PANTHER" id="PTHR40050">
    <property type="entry name" value="INNER SPORE COAT PROTEIN H"/>
    <property type="match status" value="1"/>
</dbReference>
<reference evidence="1 2" key="1">
    <citation type="submission" date="2018-06" db="EMBL/GenBank/DDBJ databases">
        <authorList>
            <consortium name="Pathogen Informatics"/>
            <person name="Doyle S."/>
        </authorList>
    </citation>
    <scope>NUCLEOTIDE SEQUENCE [LARGE SCALE GENOMIC DNA]</scope>
    <source>
        <strain evidence="1 2">NCTC12278</strain>
    </source>
</reference>
<dbReference type="STRING" id="1123303.GCA_000372425_00798"/>
<proteinExistence type="predicted"/>
<dbReference type="PANTHER" id="PTHR40050:SF1">
    <property type="entry name" value="INNER SPORE COAT PROTEIN H"/>
    <property type="match status" value="1"/>
</dbReference>
<dbReference type="Gene3D" id="2.60.40.10">
    <property type="entry name" value="Immunoglobulins"/>
    <property type="match status" value="1"/>
</dbReference>
<dbReference type="KEGG" id="sfer:NCTC12278_01277"/>
<accession>A0A2X3Y1P2</accession>
<dbReference type="RefSeq" id="WP_018030126.1">
    <property type="nucleotide sequence ID" value="NZ_LS483343.1"/>
</dbReference>
<dbReference type="EMBL" id="LS483343">
    <property type="protein sequence ID" value="SQF40702.1"/>
    <property type="molecule type" value="Genomic_DNA"/>
</dbReference>
<dbReference type="InterPro" id="IPR013783">
    <property type="entry name" value="Ig-like_fold"/>
</dbReference>
<sequence length="594" mass="69224">MRSDERKFLFLGLSLLALALGLVIYSNQSSSKESTETKTAQTVKKAKEEKIEDAHLRDNDTLYSSDDDTSVKTMYLTVRRGNKEEGTDHSWQEINTYSAYDYERMNVERYQVAALLQAGDENGPKPGDFGYGEEVPNATVQVRGQTSSKNKQKNYKIEIKKNKGTWENQRTINLNKHQTEGMRFRNKLSYDLIEDIPQIMGARTQFVHLYVKDETGNGTATYQDYGLYTQVEQINKKYLETHGLDENAHLYKVNFFEFLPYEDTIVTEDNPKFNKKKFEELLEIKGDHDHTKLVDMLKKVNDPSVSVDTLLKKYFDSENIQWWMAYQILMGNDDTQSRNMFLYSPQNSTKWYIIPWDNDSSFLKTERSFLGKASDKANSWEVGVSNYWGNNLFQRLLKSDDFRKGLDQAMHQLRKQITKERISSMSQKYAEVVKPYLAKMPDQMYAKLSSDEYNQVLQELPNELESNYQDYLRTLKSPQPFFIDRPSVKNNKLQLSWGASYDFNNKDITYTVEVAKDYSFKNKIFEKSGLKTISAEMSKLDKGQYFIRVTATNSDGVSQRAFDNYITDDEKFYGIMSFYVLENGKIREETYEEG</sequence>
<protein>
    <submittedName>
        <fullName evidence="1">Spore coat assembly protein</fullName>
    </submittedName>
</protein>